<evidence type="ECO:0000313" key="3">
    <source>
        <dbReference type="Proteomes" id="UP000323856"/>
    </source>
</evidence>
<evidence type="ECO:0000313" key="2">
    <source>
        <dbReference type="EMBL" id="KAA0976485.1"/>
    </source>
</evidence>
<dbReference type="AlphaFoldDB" id="A0A5B0EE53"/>
<sequence length="105" mass="11254">MEWLIWLIAIPVLCLGLLWAASKFTFPTSGGGGGASGVFDALNSFYKPSGSAAAQAIEEQKRHIHESAQGQDKDPLEGFAEPSTQHPHQPADGAEDTPEEPWAPR</sequence>
<dbReference type="EMBL" id="VOBL01000009">
    <property type="protein sequence ID" value="KAA0976485.1"/>
    <property type="molecule type" value="Genomic_DNA"/>
</dbReference>
<dbReference type="OrthoDB" id="4965040at2"/>
<protein>
    <submittedName>
        <fullName evidence="2">Uncharacterized protein</fullName>
    </submittedName>
</protein>
<organism evidence="2 3">
    <name type="scientific">Paeniglutamicibacter gangotriensis</name>
    <dbReference type="NCBI Taxonomy" id="254787"/>
    <lineage>
        <taxon>Bacteria</taxon>
        <taxon>Bacillati</taxon>
        <taxon>Actinomycetota</taxon>
        <taxon>Actinomycetes</taxon>
        <taxon>Micrococcales</taxon>
        <taxon>Micrococcaceae</taxon>
        <taxon>Paeniglutamicibacter</taxon>
    </lineage>
</organism>
<reference evidence="2 3" key="1">
    <citation type="submission" date="2019-07" db="EMBL/GenBank/DDBJ databases">
        <title>Analysis of the biochemical properties, biological activity and biotechnological potential of siderophores and biosurfactants produced by Antarctic psychrotolerant bacteria.</title>
        <authorList>
            <person name="Styczynski M."/>
            <person name="Krucon T."/>
            <person name="Decewicz P."/>
            <person name="Dziewit L."/>
        </authorList>
    </citation>
    <scope>NUCLEOTIDE SEQUENCE [LARGE SCALE GENOMIC DNA]</scope>
    <source>
        <strain evidence="2 3">ANT_H27</strain>
    </source>
</reference>
<feature type="region of interest" description="Disordered" evidence="1">
    <location>
        <begin position="56"/>
        <end position="105"/>
    </location>
</feature>
<proteinExistence type="predicted"/>
<dbReference type="RefSeq" id="WP_149619591.1">
    <property type="nucleotide sequence ID" value="NZ_JBITUG010000005.1"/>
</dbReference>
<comment type="caution">
    <text evidence="2">The sequence shown here is derived from an EMBL/GenBank/DDBJ whole genome shotgun (WGS) entry which is preliminary data.</text>
</comment>
<accession>A0A5B0EE53</accession>
<name>A0A5B0EE53_9MICC</name>
<gene>
    <name evidence="2" type="ORF">FQ154_09950</name>
</gene>
<dbReference type="Proteomes" id="UP000323856">
    <property type="component" value="Unassembled WGS sequence"/>
</dbReference>
<evidence type="ECO:0000256" key="1">
    <source>
        <dbReference type="SAM" id="MobiDB-lite"/>
    </source>
</evidence>